<protein>
    <submittedName>
        <fullName evidence="1">Uncharacterized protein</fullName>
    </submittedName>
</protein>
<accession>A0A6G1IG28</accession>
<sequence>MAALRALMERGGSEAARKGCCVAAGSAKRVSSVSILRAGGRCDWPGAGRRYRAKCQVPLGPASLKRSTNGAAGVRGDAHPKHCPEGFTVPEIHSLESCVRCLFVGCLFTESIESTERPLRVLCLSVLHPPRAACHSLAQPPPSRRLSSTR</sequence>
<dbReference type="Proteomes" id="UP000799291">
    <property type="component" value="Unassembled WGS sequence"/>
</dbReference>
<reference evidence="1" key="1">
    <citation type="journal article" date="2020" name="Stud. Mycol.">
        <title>101 Dothideomycetes genomes: a test case for predicting lifestyles and emergence of pathogens.</title>
        <authorList>
            <person name="Haridas S."/>
            <person name="Albert R."/>
            <person name="Binder M."/>
            <person name="Bloem J."/>
            <person name="Labutti K."/>
            <person name="Salamov A."/>
            <person name="Andreopoulos B."/>
            <person name="Baker S."/>
            <person name="Barry K."/>
            <person name="Bills G."/>
            <person name="Bluhm B."/>
            <person name="Cannon C."/>
            <person name="Castanera R."/>
            <person name="Culley D."/>
            <person name="Daum C."/>
            <person name="Ezra D."/>
            <person name="Gonzalez J."/>
            <person name="Henrissat B."/>
            <person name="Kuo A."/>
            <person name="Liang C."/>
            <person name="Lipzen A."/>
            <person name="Lutzoni F."/>
            <person name="Magnuson J."/>
            <person name="Mondo S."/>
            <person name="Nolan M."/>
            <person name="Ohm R."/>
            <person name="Pangilinan J."/>
            <person name="Park H.-J."/>
            <person name="Ramirez L."/>
            <person name="Alfaro M."/>
            <person name="Sun H."/>
            <person name="Tritt A."/>
            <person name="Yoshinaga Y."/>
            <person name="Zwiers L.-H."/>
            <person name="Turgeon B."/>
            <person name="Goodwin S."/>
            <person name="Spatafora J."/>
            <person name="Crous P."/>
            <person name="Grigoriev I."/>
        </authorList>
    </citation>
    <scope>NUCLEOTIDE SEQUENCE</scope>
    <source>
        <strain evidence="1">CBS 122367</strain>
    </source>
</reference>
<evidence type="ECO:0000313" key="2">
    <source>
        <dbReference type="Proteomes" id="UP000799291"/>
    </source>
</evidence>
<name>A0A6G1IG28_9PLEO</name>
<organism evidence="1 2">
    <name type="scientific">Lentithecium fluviatile CBS 122367</name>
    <dbReference type="NCBI Taxonomy" id="1168545"/>
    <lineage>
        <taxon>Eukaryota</taxon>
        <taxon>Fungi</taxon>
        <taxon>Dikarya</taxon>
        <taxon>Ascomycota</taxon>
        <taxon>Pezizomycotina</taxon>
        <taxon>Dothideomycetes</taxon>
        <taxon>Pleosporomycetidae</taxon>
        <taxon>Pleosporales</taxon>
        <taxon>Massarineae</taxon>
        <taxon>Lentitheciaceae</taxon>
        <taxon>Lentithecium</taxon>
    </lineage>
</organism>
<gene>
    <name evidence="1" type="ORF">K458DRAFT_396243</name>
</gene>
<dbReference type="AlphaFoldDB" id="A0A6G1IG28"/>
<proteinExistence type="predicted"/>
<dbReference type="EMBL" id="MU005625">
    <property type="protein sequence ID" value="KAF2677162.1"/>
    <property type="molecule type" value="Genomic_DNA"/>
</dbReference>
<keyword evidence="2" id="KW-1185">Reference proteome</keyword>
<evidence type="ECO:0000313" key="1">
    <source>
        <dbReference type="EMBL" id="KAF2677162.1"/>
    </source>
</evidence>